<dbReference type="CDD" id="cd00082">
    <property type="entry name" value="HisKA"/>
    <property type="match status" value="1"/>
</dbReference>
<evidence type="ECO:0000259" key="8">
    <source>
        <dbReference type="PROSITE" id="PS50109"/>
    </source>
</evidence>
<evidence type="ECO:0000256" key="2">
    <source>
        <dbReference type="ARBA" id="ARBA00012438"/>
    </source>
</evidence>
<evidence type="ECO:0000313" key="10">
    <source>
        <dbReference type="Proteomes" id="UP000642920"/>
    </source>
</evidence>
<keyword evidence="3" id="KW-0597">Phosphoprotein</keyword>
<dbReference type="InterPro" id="IPR005467">
    <property type="entry name" value="His_kinase_dom"/>
</dbReference>
<dbReference type="EMBL" id="JAERQG010000006">
    <property type="protein sequence ID" value="MBL0767124.1"/>
    <property type="molecule type" value="Genomic_DNA"/>
</dbReference>
<feature type="transmembrane region" description="Helical" evidence="7">
    <location>
        <begin position="140"/>
        <end position="161"/>
    </location>
</feature>
<proteinExistence type="predicted"/>
<name>A0A937AKF1_9BACT</name>
<feature type="domain" description="Histidine kinase" evidence="8">
    <location>
        <begin position="228"/>
        <end position="428"/>
    </location>
</feature>
<dbReference type="SUPFAM" id="SSF55874">
    <property type="entry name" value="ATPase domain of HSP90 chaperone/DNA topoisomerase II/histidine kinase"/>
    <property type="match status" value="1"/>
</dbReference>
<dbReference type="RefSeq" id="WP_201924558.1">
    <property type="nucleotide sequence ID" value="NZ_JAERQG010000006.1"/>
</dbReference>
<feature type="transmembrane region" description="Helical" evidence="7">
    <location>
        <begin position="12"/>
        <end position="36"/>
    </location>
</feature>
<dbReference type="Gene3D" id="3.30.565.10">
    <property type="entry name" value="Histidine kinase-like ATPase, C-terminal domain"/>
    <property type="match status" value="1"/>
</dbReference>
<evidence type="ECO:0000256" key="3">
    <source>
        <dbReference type="ARBA" id="ARBA00022553"/>
    </source>
</evidence>
<evidence type="ECO:0000313" key="9">
    <source>
        <dbReference type="EMBL" id="MBL0767124.1"/>
    </source>
</evidence>
<dbReference type="GO" id="GO:0005886">
    <property type="term" value="C:plasma membrane"/>
    <property type="evidence" value="ECO:0007669"/>
    <property type="project" value="TreeGrafter"/>
</dbReference>
<dbReference type="PANTHER" id="PTHR45453">
    <property type="entry name" value="PHOSPHATE REGULON SENSOR PROTEIN PHOR"/>
    <property type="match status" value="1"/>
</dbReference>
<reference evidence="9" key="1">
    <citation type="submission" date="2021-01" db="EMBL/GenBank/DDBJ databases">
        <title>Marivirga sp. nov., isolated from intertidal surface sediments.</title>
        <authorList>
            <person name="Zhang M."/>
        </authorList>
    </citation>
    <scope>NUCLEOTIDE SEQUENCE</scope>
    <source>
        <strain evidence="9">SM1354</strain>
    </source>
</reference>
<protein>
    <recommendedName>
        <fullName evidence="2">histidine kinase</fullName>
        <ecNumber evidence="2">2.7.13.3</ecNumber>
    </recommendedName>
</protein>
<dbReference type="EC" id="2.7.13.3" evidence="2"/>
<dbReference type="SUPFAM" id="SSF47384">
    <property type="entry name" value="Homodimeric domain of signal transducing histidine kinase"/>
    <property type="match status" value="1"/>
</dbReference>
<dbReference type="GO" id="GO:0004721">
    <property type="term" value="F:phosphoprotein phosphatase activity"/>
    <property type="evidence" value="ECO:0007669"/>
    <property type="project" value="TreeGrafter"/>
</dbReference>
<dbReference type="SMART" id="SM00387">
    <property type="entry name" value="HATPase_c"/>
    <property type="match status" value="1"/>
</dbReference>
<dbReference type="PROSITE" id="PS50109">
    <property type="entry name" value="HIS_KIN"/>
    <property type="match status" value="1"/>
</dbReference>
<evidence type="ECO:0000256" key="1">
    <source>
        <dbReference type="ARBA" id="ARBA00000085"/>
    </source>
</evidence>
<dbReference type="InterPro" id="IPR003594">
    <property type="entry name" value="HATPase_dom"/>
</dbReference>
<dbReference type="Gene3D" id="1.10.287.130">
    <property type="match status" value="1"/>
</dbReference>
<dbReference type="InterPro" id="IPR050351">
    <property type="entry name" value="BphY/WalK/GraS-like"/>
</dbReference>
<dbReference type="InterPro" id="IPR003661">
    <property type="entry name" value="HisK_dim/P_dom"/>
</dbReference>
<accession>A0A937AKF1</accession>
<keyword evidence="10" id="KW-1185">Reference proteome</keyword>
<dbReference type="Proteomes" id="UP000642920">
    <property type="component" value="Unassembled WGS sequence"/>
</dbReference>
<sequence>MTKLLDRPLKAFAIYSLLILIISIPAYFFVVDFIWLEELDEQNWLTLEHTKRRLQNLQLKAEEIDKLDEIWGSLQPGASLTPWDSTLARKDSIYEIMRSNEFDVENGMDRFRGLQSFIAINGQPYRITIETNVEEADETLFAIALVTFFFFILLLIGLIYLNKRIALSTWKPFKMILQTLKSFDLSRDEKIELAETNIYEFEELNHVLRTLVDKNISTYQQQKAFTENASHELQTPIALLKSRLDLLLQEKEVSPQISELLGGIEAPLSRLSRINKNLLLLAKVENYQYESQERIDIKTSVQNALSLFEDYFMDKKLSIKSSLDEIKHINANAFLLETLVYNLLSNAVRHTPFGGNIIITVKDDNLMIANSGAEALNSQRLFKRFSTVTKERIGSGLGLAIVKEITIKYGWCIVYRFQDNFHSFSVSF</sequence>
<evidence type="ECO:0000256" key="5">
    <source>
        <dbReference type="ARBA" id="ARBA00022777"/>
    </source>
</evidence>
<dbReference type="SMART" id="SM00388">
    <property type="entry name" value="HisKA"/>
    <property type="match status" value="1"/>
</dbReference>
<organism evidence="9 10">
    <name type="scientific">Marivirga atlantica</name>
    <dbReference type="NCBI Taxonomy" id="1548457"/>
    <lineage>
        <taxon>Bacteria</taxon>
        <taxon>Pseudomonadati</taxon>
        <taxon>Bacteroidota</taxon>
        <taxon>Cytophagia</taxon>
        <taxon>Cytophagales</taxon>
        <taxon>Marivirgaceae</taxon>
        <taxon>Marivirga</taxon>
    </lineage>
</organism>
<keyword evidence="7" id="KW-0472">Membrane</keyword>
<evidence type="ECO:0000256" key="4">
    <source>
        <dbReference type="ARBA" id="ARBA00022679"/>
    </source>
</evidence>
<evidence type="ECO:0000256" key="6">
    <source>
        <dbReference type="ARBA" id="ARBA00023012"/>
    </source>
</evidence>
<dbReference type="InterPro" id="IPR036890">
    <property type="entry name" value="HATPase_C_sf"/>
</dbReference>
<dbReference type="InterPro" id="IPR036097">
    <property type="entry name" value="HisK_dim/P_sf"/>
</dbReference>
<keyword evidence="6" id="KW-0902">Two-component regulatory system</keyword>
<comment type="catalytic activity">
    <reaction evidence="1">
        <text>ATP + protein L-histidine = ADP + protein N-phospho-L-histidine.</text>
        <dbReference type="EC" id="2.7.13.3"/>
    </reaction>
</comment>
<keyword evidence="7" id="KW-1133">Transmembrane helix</keyword>
<comment type="caution">
    <text evidence="9">The sequence shown here is derived from an EMBL/GenBank/DDBJ whole genome shotgun (WGS) entry which is preliminary data.</text>
</comment>
<keyword evidence="5 9" id="KW-0418">Kinase</keyword>
<dbReference type="Pfam" id="PF00512">
    <property type="entry name" value="HisKA"/>
    <property type="match status" value="1"/>
</dbReference>
<dbReference type="PANTHER" id="PTHR45453:SF1">
    <property type="entry name" value="PHOSPHATE REGULON SENSOR PROTEIN PHOR"/>
    <property type="match status" value="1"/>
</dbReference>
<gene>
    <name evidence="9" type="ORF">JKP34_17795</name>
</gene>
<evidence type="ECO:0000256" key="7">
    <source>
        <dbReference type="SAM" id="Phobius"/>
    </source>
</evidence>
<keyword evidence="4" id="KW-0808">Transferase</keyword>
<dbReference type="GO" id="GO:0000155">
    <property type="term" value="F:phosphorelay sensor kinase activity"/>
    <property type="evidence" value="ECO:0007669"/>
    <property type="project" value="InterPro"/>
</dbReference>
<dbReference type="GO" id="GO:0016036">
    <property type="term" value="P:cellular response to phosphate starvation"/>
    <property type="evidence" value="ECO:0007669"/>
    <property type="project" value="TreeGrafter"/>
</dbReference>
<dbReference type="AlphaFoldDB" id="A0A937AKF1"/>
<keyword evidence="7" id="KW-0812">Transmembrane</keyword>
<dbReference type="Pfam" id="PF02518">
    <property type="entry name" value="HATPase_c"/>
    <property type="match status" value="1"/>
</dbReference>